<evidence type="ECO:0000256" key="1">
    <source>
        <dbReference type="ARBA" id="ARBA00022714"/>
    </source>
</evidence>
<dbReference type="PROSITE" id="PS51296">
    <property type="entry name" value="RIESKE"/>
    <property type="match status" value="1"/>
</dbReference>
<evidence type="ECO:0000313" key="8">
    <source>
        <dbReference type="EMBL" id="XBH03037.1"/>
    </source>
</evidence>
<evidence type="ECO:0000256" key="6">
    <source>
        <dbReference type="ARBA" id="ARBA00038001"/>
    </source>
</evidence>
<proteinExistence type="inferred from homology"/>
<dbReference type="GO" id="GO:0046872">
    <property type="term" value="F:metal ion binding"/>
    <property type="evidence" value="ECO:0007669"/>
    <property type="project" value="UniProtKB-KW"/>
</dbReference>
<accession>A0AAU7CC40</accession>
<gene>
    <name evidence="8" type="ORF">V5E97_32735</name>
</gene>
<organism evidence="8">
    <name type="scientific">Singulisphaera sp. Ch08</name>
    <dbReference type="NCBI Taxonomy" id="3120278"/>
    <lineage>
        <taxon>Bacteria</taxon>
        <taxon>Pseudomonadati</taxon>
        <taxon>Planctomycetota</taxon>
        <taxon>Planctomycetia</taxon>
        <taxon>Isosphaerales</taxon>
        <taxon>Isosphaeraceae</taxon>
        <taxon>Singulisphaera</taxon>
    </lineage>
</organism>
<keyword evidence="1" id="KW-0001">2Fe-2S</keyword>
<keyword evidence="3" id="KW-0408">Iron</keyword>
<comment type="similarity">
    <text evidence="6">Belongs to the bacterial ring-hydroxylating dioxygenase ferredoxin component family.</text>
</comment>
<dbReference type="PANTHER" id="PTHR21496">
    <property type="entry name" value="FERREDOXIN-RELATED"/>
    <property type="match status" value="1"/>
</dbReference>
<keyword evidence="4" id="KW-0411">Iron-sulfur</keyword>
<evidence type="ECO:0000259" key="7">
    <source>
        <dbReference type="PROSITE" id="PS51296"/>
    </source>
</evidence>
<sequence length="101" mass="11045">MASFSKVCDVDDVAEGRGLPVEVDGLGIAIFNDGGRFHALIGRCPHANGSMGQGWIEDGEAVCPLHRWRFQLATGRCTTMGGNTLHRFRCEVRGDEVWVEV</sequence>
<evidence type="ECO:0000256" key="3">
    <source>
        <dbReference type="ARBA" id="ARBA00023004"/>
    </source>
</evidence>
<feature type="domain" description="Rieske" evidence="7">
    <location>
        <begin position="5"/>
        <end position="99"/>
    </location>
</feature>
<dbReference type="Gene3D" id="2.102.10.10">
    <property type="entry name" value="Rieske [2Fe-2S] iron-sulphur domain"/>
    <property type="match status" value="1"/>
</dbReference>
<protein>
    <submittedName>
        <fullName evidence="8">Rieske 2Fe-2S domain-containing protein</fullName>
    </submittedName>
</protein>
<dbReference type="GO" id="GO:0051537">
    <property type="term" value="F:2 iron, 2 sulfur cluster binding"/>
    <property type="evidence" value="ECO:0007669"/>
    <property type="project" value="UniProtKB-KW"/>
</dbReference>
<dbReference type="RefSeq" id="WP_406695777.1">
    <property type="nucleotide sequence ID" value="NZ_CP155447.1"/>
</dbReference>
<evidence type="ECO:0000256" key="5">
    <source>
        <dbReference type="ARBA" id="ARBA00034078"/>
    </source>
</evidence>
<dbReference type="SUPFAM" id="SSF50022">
    <property type="entry name" value="ISP domain"/>
    <property type="match status" value="1"/>
</dbReference>
<evidence type="ECO:0000256" key="4">
    <source>
        <dbReference type="ARBA" id="ARBA00023014"/>
    </source>
</evidence>
<dbReference type="EMBL" id="CP155447">
    <property type="protein sequence ID" value="XBH03037.1"/>
    <property type="molecule type" value="Genomic_DNA"/>
</dbReference>
<name>A0AAU7CC40_9BACT</name>
<keyword evidence="2" id="KW-0479">Metal-binding</keyword>
<dbReference type="PANTHER" id="PTHR21496:SF0">
    <property type="entry name" value="RIESKE DOMAIN-CONTAINING PROTEIN"/>
    <property type="match status" value="1"/>
</dbReference>
<dbReference type="Pfam" id="PF00355">
    <property type="entry name" value="Rieske"/>
    <property type="match status" value="1"/>
</dbReference>
<evidence type="ECO:0000256" key="2">
    <source>
        <dbReference type="ARBA" id="ARBA00022723"/>
    </source>
</evidence>
<dbReference type="InterPro" id="IPR036922">
    <property type="entry name" value="Rieske_2Fe-2S_sf"/>
</dbReference>
<dbReference type="AlphaFoldDB" id="A0AAU7CC40"/>
<dbReference type="InterPro" id="IPR017941">
    <property type="entry name" value="Rieske_2Fe-2S"/>
</dbReference>
<reference evidence="8" key="1">
    <citation type="submission" date="2024-05" db="EMBL/GenBank/DDBJ databases">
        <title>Planctomycetes of the genus Singulisphaera possess chitinolytic capabilities.</title>
        <authorList>
            <person name="Ivanova A."/>
        </authorList>
    </citation>
    <scope>NUCLEOTIDE SEQUENCE</scope>
    <source>
        <strain evidence="8">Ch08T</strain>
    </source>
</reference>
<comment type="cofactor">
    <cofactor evidence="5">
        <name>[2Fe-2S] cluster</name>
        <dbReference type="ChEBI" id="CHEBI:190135"/>
    </cofactor>
</comment>